<dbReference type="AlphaFoldDB" id="A0A1I5U979"/>
<evidence type="ECO:0000259" key="2">
    <source>
        <dbReference type="Pfam" id="PF05239"/>
    </source>
</evidence>
<dbReference type="InterPro" id="IPR027275">
    <property type="entry name" value="PRC-brl_dom"/>
</dbReference>
<keyword evidence="4" id="KW-1185">Reference proteome</keyword>
<evidence type="ECO:0000256" key="1">
    <source>
        <dbReference type="SAM" id="SignalP"/>
    </source>
</evidence>
<organism evidence="3 4">
    <name type="scientific">Tranquillimonas alkanivorans</name>
    <dbReference type="NCBI Taxonomy" id="441119"/>
    <lineage>
        <taxon>Bacteria</taxon>
        <taxon>Pseudomonadati</taxon>
        <taxon>Pseudomonadota</taxon>
        <taxon>Alphaproteobacteria</taxon>
        <taxon>Rhodobacterales</taxon>
        <taxon>Roseobacteraceae</taxon>
        <taxon>Tranquillimonas</taxon>
    </lineage>
</organism>
<feature type="chain" id="PRO_5011676669" evidence="1">
    <location>
        <begin position="21"/>
        <end position="161"/>
    </location>
</feature>
<dbReference type="EMBL" id="FOXA01000018">
    <property type="protein sequence ID" value="SFP91507.1"/>
    <property type="molecule type" value="Genomic_DNA"/>
</dbReference>
<sequence>MTRISLLILLALPFTVGSVAVSQHWHDAVNAEDVVGRTLYVLHDGADDVRRRWHETRYFKGIGSEWKAIGEVEDISLAPEGTMSALIFGIGGVLGLAEREVELPKDNIRIVADEGKVKVHGGQVLIGTAERNGLGRAAMANFAFVTNLSPDAVQELEEGSE</sequence>
<evidence type="ECO:0000313" key="3">
    <source>
        <dbReference type="EMBL" id="SFP91507.1"/>
    </source>
</evidence>
<dbReference type="InterPro" id="IPR011033">
    <property type="entry name" value="PRC_barrel-like_sf"/>
</dbReference>
<dbReference type="Pfam" id="PF05239">
    <property type="entry name" value="PRC"/>
    <property type="match status" value="1"/>
</dbReference>
<dbReference type="STRING" id="441119.SAMN04488047_11833"/>
<dbReference type="RefSeq" id="WP_177215220.1">
    <property type="nucleotide sequence ID" value="NZ_FOXA01000018.1"/>
</dbReference>
<dbReference type="Gene3D" id="2.30.30.240">
    <property type="entry name" value="PRC-barrel domain"/>
    <property type="match status" value="1"/>
</dbReference>
<protein>
    <submittedName>
        <fullName evidence="3">PRC-barrel domain-containing protein</fullName>
    </submittedName>
</protein>
<dbReference type="SUPFAM" id="SSF50346">
    <property type="entry name" value="PRC-barrel domain"/>
    <property type="match status" value="1"/>
</dbReference>
<proteinExistence type="predicted"/>
<accession>A0A1I5U979</accession>
<feature type="domain" description="PRC-barrel" evidence="2">
    <location>
        <begin position="67"/>
        <end position="121"/>
    </location>
</feature>
<evidence type="ECO:0000313" key="4">
    <source>
        <dbReference type="Proteomes" id="UP000199356"/>
    </source>
</evidence>
<keyword evidence="1" id="KW-0732">Signal</keyword>
<reference evidence="3 4" key="1">
    <citation type="submission" date="2016-10" db="EMBL/GenBank/DDBJ databases">
        <authorList>
            <person name="de Groot N.N."/>
        </authorList>
    </citation>
    <scope>NUCLEOTIDE SEQUENCE [LARGE SCALE GENOMIC DNA]</scope>
    <source>
        <strain evidence="3 4">DSM 19547</strain>
    </source>
</reference>
<feature type="signal peptide" evidence="1">
    <location>
        <begin position="1"/>
        <end position="20"/>
    </location>
</feature>
<gene>
    <name evidence="3" type="ORF">SAMN04488047_11833</name>
</gene>
<name>A0A1I5U979_9RHOB</name>
<dbReference type="Proteomes" id="UP000199356">
    <property type="component" value="Unassembled WGS sequence"/>
</dbReference>